<evidence type="ECO:0000259" key="2">
    <source>
        <dbReference type="Pfam" id="PF13590"/>
    </source>
</evidence>
<dbReference type="EMBL" id="VFSU01000019">
    <property type="protein sequence ID" value="TPE62190.1"/>
    <property type="molecule type" value="Genomic_DNA"/>
</dbReference>
<feature type="compositionally biased region" description="Basic residues" evidence="1">
    <location>
        <begin position="1"/>
        <end position="20"/>
    </location>
</feature>
<keyword evidence="4" id="KW-1185">Reference proteome</keyword>
<dbReference type="InterPro" id="IPR025411">
    <property type="entry name" value="DUF4136"/>
</dbReference>
<feature type="domain" description="DUF4136" evidence="2">
    <location>
        <begin position="80"/>
        <end position="218"/>
    </location>
</feature>
<sequence>MGGARARRRPVHGLPRHAGRHATGPHLIMRMAPAHLGSALVIAAALALGACSTTPSANVLRFHQNQPVSRGTVYLKPANPALAGSLEFQAQANAVGAELRKQGFEPVSSPQVAQFTAVIDVQTTERVGPPRQSGVSIGIGGGFSSGNVGVGTSVQVPVGGQPSPQVATTTTLSVSLVQALGNQAVWEGRSSLDTQPGGQRGTPLTPVLASALFQDFPGPSGKTVQVPIR</sequence>
<feature type="region of interest" description="Disordered" evidence="1">
    <location>
        <begin position="1"/>
        <end position="22"/>
    </location>
</feature>
<gene>
    <name evidence="3" type="ORF">FJQ54_06570</name>
</gene>
<dbReference type="Proteomes" id="UP000319897">
    <property type="component" value="Unassembled WGS sequence"/>
</dbReference>
<comment type="caution">
    <text evidence="3">The sequence shown here is derived from an EMBL/GenBank/DDBJ whole genome shotgun (WGS) entry which is preliminary data.</text>
</comment>
<evidence type="ECO:0000256" key="1">
    <source>
        <dbReference type="SAM" id="MobiDB-lite"/>
    </source>
</evidence>
<dbReference type="OrthoDB" id="7428103at2"/>
<organism evidence="3 4">
    <name type="scientific">Sandaracinobacter neustonicus</name>
    <dbReference type="NCBI Taxonomy" id="1715348"/>
    <lineage>
        <taxon>Bacteria</taxon>
        <taxon>Pseudomonadati</taxon>
        <taxon>Pseudomonadota</taxon>
        <taxon>Alphaproteobacteria</taxon>
        <taxon>Sphingomonadales</taxon>
        <taxon>Sphingosinicellaceae</taxon>
        <taxon>Sandaracinobacter</taxon>
    </lineage>
</organism>
<evidence type="ECO:0000313" key="4">
    <source>
        <dbReference type="Proteomes" id="UP000319897"/>
    </source>
</evidence>
<dbReference type="AlphaFoldDB" id="A0A501XNT6"/>
<dbReference type="Pfam" id="PF13590">
    <property type="entry name" value="DUF4136"/>
    <property type="match status" value="1"/>
</dbReference>
<protein>
    <submittedName>
        <fullName evidence="3">DUF4136 domain-containing protein</fullName>
    </submittedName>
</protein>
<reference evidence="3 4" key="1">
    <citation type="submission" date="2019-06" db="EMBL/GenBank/DDBJ databases">
        <authorList>
            <person name="Lee I."/>
            <person name="Jang G.I."/>
            <person name="Hwang C.Y."/>
        </authorList>
    </citation>
    <scope>NUCLEOTIDE SEQUENCE [LARGE SCALE GENOMIC DNA]</scope>
    <source>
        <strain evidence="3 4">PAMC 28131</strain>
    </source>
</reference>
<accession>A0A501XNT6</accession>
<proteinExistence type="predicted"/>
<name>A0A501XNT6_9SPHN</name>
<evidence type="ECO:0000313" key="3">
    <source>
        <dbReference type="EMBL" id="TPE62190.1"/>
    </source>
</evidence>